<evidence type="ECO:0000256" key="2">
    <source>
        <dbReference type="SAM" id="Phobius"/>
    </source>
</evidence>
<dbReference type="Proteomes" id="UP000322225">
    <property type="component" value="Chromosome 8"/>
</dbReference>
<evidence type="ECO:0000256" key="1">
    <source>
        <dbReference type="SAM" id="MobiDB-lite"/>
    </source>
</evidence>
<evidence type="ECO:0000313" key="4">
    <source>
        <dbReference type="Proteomes" id="UP000322225"/>
    </source>
</evidence>
<dbReference type="PANTHER" id="PTHR31595:SF57">
    <property type="entry name" value="OS04G0481900 PROTEIN"/>
    <property type="match status" value="1"/>
</dbReference>
<dbReference type="GO" id="GO:0008374">
    <property type="term" value="F:O-acyltransferase activity"/>
    <property type="evidence" value="ECO:0007669"/>
    <property type="project" value="InterPro"/>
</dbReference>
<organism evidence="3 4">
    <name type="scientific">Kwoniella shandongensis</name>
    <dbReference type="NCBI Taxonomy" id="1734106"/>
    <lineage>
        <taxon>Eukaryota</taxon>
        <taxon>Fungi</taxon>
        <taxon>Dikarya</taxon>
        <taxon>Basidiomycota</taxon>
        <taxon>Agaricomycotina</taxon>
        <taxon>Tremellomycetes</taxon>
        <taxon>Tremellales</taxon>
        <taxon>Cryptococcaceae</taxon>
        <taxon>Kwoniella</taxon>
    </lineage>
</organism>
<accession>A0A5M6BWX9</accession>
<protein>
    <recommendedName>
        <fullName evidence="5">Wax synthase domain-containing protein</fullName>
    </recommendedName>
</protein>
<name>A0A5M6BWX9_9TREE</name>
<keyword evidence="2" id="KW-0472">Membrane</keyword>
<evidence type="ECO:0000313" key="3">
    <source>
        <dbReference type="EMBL" id="WWD20169.1"/>
    </source>
</evidence>
<sequence length="525" mass="59285">MSLSFSSFLSLLPPPHPAGPIDYSVGFLNIFLTQLVLTTPCTPGWKLFRAGVAAPIIVSIWVYLALWPILWYSFDHWGIVIFLTSHAFRTLEWLVFFPAEENLHRLVPKSSLVSKIRSSTTNGKPIANGDNSTDSTALVPEPIPPPFTFAKFCWAASLWWSIRGVGWNFCCPLPSSSVKPPYTRGSTRWQWLKAQTKIFLVSYIVYDSVRTFQNLTWGRSFFHDVVGIAPSYSTMTSSHKALYSIAVVTRVYWGLQSTHFQAAALMVTIGGMMGWEGELWSPWGWPPLFGSLIELWKHPGLSTMWSRTWQGYNRRFLYVFGWIFIGEKVLGLTHTGLSSHPTIPPSNSSSQNSPNPSGQVSPSHPLPTTAPQLPTRKLSPRLMLQNLIKSLIVFGISGLHHDLGVLKLFWKFAPPGARMTLRERYILTPFFFVQPLALAVEAAVKTSWRGWKLKTHPEWKKGGEGEPGWLVLLERAIGFAWTWIWLGWTAGWFVEGLANMGAFRQTEDEVWFSLVGGLLYGKWQH</sequence>
<proteinExistence type="predicted"/>
<gene>
    <name evidence="3" type="ORF">CI109_104645</name>
</gene>
<evidence type="ECO:0008006" key="5">
    <source>
        <dbReference type="Google" id="ProtNLM"/>
    </source>
</evidence>
<keyword evidence="4" id="KW-1185">Reference proteome</keyword>
<dbReference type="KEGG" id="ksn:43590108"/>
<reference evidence="3" key="1">
    <citation type="submission" date="2017-08" db="EMBL/GenBank/DDBJ databases">
        <authorList>
            <person name="Cuomo C."/>
            <person name="Billmyre B."/>
            <person name="Heitman J."/>
        </authorList>
    </citation>
    <scope>NUCLEOTIDE SEQUENCE</scope>
    <source>
        <strain evidence="3">CBS 12478</strain>
    </source>
</reference>
<dbReference type="GeneID" id="43590108"/>
<feature type="transmembrane region" description="Helical" evidence="2">
    <location>
        <begin position="52"/>
        <end position="71"/>
    </location>
</feature>
<dbReference type="AlphaFoldDB" id="A0A5M6BWX9"/>
<keyword evidence="2" id="KW-1133">Transmembrane helix</keyword>
<keyword evidence="2" id="KW-0812">Transmembrane</keyword>
<feature type="region of interest" description="Disordered" evidence="1">
    <location>
        <begin position="341"/>
        <end position="371"/>
    </location>
</feature>
<dbReference type="InterPro" id="IPR044851">
    <property type="entry name" value="Wax_synthase"/>
</dbReference>
<feature type="compositionally biased region" description="Low complexity" evidence="1">
    <location>
        <begin position="345"/>
        <end position="363"/>
    </location>
</feature>
<dbReference type="OrthoDB" id="1077582at2759"/>
<dbReference type="PANTHER" id="PTHR31595">
    <property type="entry name" value="LONG-CHAIN-ALCOHOL O-FATTY-ACYLTRANSFERASE 3-RELATED"/>
    <property type="match status" value="1"/>
</dbReference>
<dbReference type="EMBL" id="CP144058">
    <property type="protein sequence ID" value="WWD20169.1"/>
    <property type="molecule type" value="Genomic_DNA"/>
</dbReference>
<dbReference type="GO" id="GO:0006629">
    <property type="term" value="P:lipid metabolic process"/>
    <property type="evidence" value="ECO:0007669"/>
    <property type="project" value="InterPro"/>
</dbReference>
<dbReference type="RefSeq" id="XP_031859739.1">
    <property type="nucleotide sequence ID" value="XM_032005955.1"/>
</dbReference>
<reference evidence="3" key="2">
    <citation type="submission" date="2024-01" db="EMBL/GenBank/DDBJ databases">
        <title>Comparative genomics of Cryptococcus and Kwoniella reveals pathogenesis evolution and contrasting modes of karyotype evolution via chromosome fusion or intercentromeric recombination.</title>
        <authorList>
            <person name="Coelho M.A."/>
            <person name="David-Palma M."/>
            <person name="Shea T."/>
            <person name="Bowers K."/>
            <person name="McGinley-Smith S."/>
            <person name="Mohammad A.W."/>
            <person name="Gnirke A."/>
            <person name="Yurkov A.M."/>
            <person name="Nowrousian M."/>
            <person name="Sun S."/>
            <person name="Cuomo C.A."/>
            <person name="Heitman J."/>
        </authorList>
    </citation>
    <scope>NUCLEOTIDE SEQUENCE</scope>
    <source>
        <strain evidence="3">CBS 12478</strain>
    </source>
</reference>